<name>A0ABQ7RF55_9ASCO</name>
<dbReference type="PANTHER" id="PTHR28006:SF1">
    <property type="entry name" value="MONOPOLIN COMPLEX SUBUNIT CSM1"/>
    <property type="match status" value="1"/>
</dbReference>
<dbReference type="InterPro" id="IPR040349">
    <property type="entry name" value="Csm1/Pcs1"/>
</dbReference>
<evidence type="ECO:0000256" key="2">
    <source>
        <dbReference type="SAM" id="MobiDB-lite"/>
    </source>
</evidence>
<feature type="coiled-coil region" evidence="1">
    <location>
        <begin position="167"/>
        <end position="221"/>
    </location>
</feature>
<dbReference type="CDD" id="cd23787">
    <property type="entry name" value="RWD_CSM1"/>
    <property type="match status" value="1"/>
</dbReference>
<proteinExistence type="predicted"/>
<keyword evidence="1" id="KW-0175">Coiled coil</keyword>
<evidence type="ECO:0000313" key="5">
    <source>
        <dbReference type="Proteomes" id="UP000697297"/>
    </source>
</evidence>
<evidence type="ECO:0000259" key="3">
    <source>
        <dbReference type="Pfam" id="PF12539"/>
    </source>
</evidence>
<dbReference type="Gene3D" id="3.90.1150.80">
    <property type="match status" value="1"/>
</dbReference>
<protein>
    <recommendedName>
        <fullName evidence="3">Monopolin complex subunit Csm1/Pcs1 C-terminal domain-containing protein</fullName>
    </recommendedName>
</protein>
<reference evidence="4 5" key="1">
    <citation type="journal article" date="2021" name="G3 (Bethesda)">
        <title>Genomic diversity, chromosomal rearrangements, and interspecies hybridization in the ogataea polymorpha species complex.</title>
        <authorList>
            <person name="Hanson S.J."/>
            <person name="Cinneide E.O."/>
            <person name="Salzberg L.I."/>
            <person name="Wolfe K.H."/>
            <person name="McGowan J."/>
            <person name="Fitzpatrick D.A."/>
            <person name="Matlin K."/>
        </authorList>
    </citation>
    <scope>NUCLEOTIDE SEQUENCE [LARGE SCALE GENOMIC DNA]</scope>
    <source>
        <strain evidence="4">81-436-3</strain>
    </source>
</reference>
<dbReference type="EMBL" id="JAHLUN010000008">
    <property type="protein sequence ID" value="KAG7764517.1"/>
    <property type="molecule type" value="Genomic_DNA"/>
</dbReference>
<dbReference type="Pfam" id="PF12539">
    <property type="entry name" value="Csm1"/>
    <property type="match status" value="1"/>
</dbReference>
<feature type="domain" description="Monopolin complex subunit Csm1/Pcs1 C-terminal" evidence="3">
    <location>
        <begin position="241"/>
        <end position="334"/>
    </location>
</feature>
<sequence>MPKKRTTKRAELPNKRTTRAKTLKGDENELGKSVFEAEVNDNDNVDGMGNPSAIHDQKENQEPQSEGSKNPGDKKPLSPIPGLENPLITPSKRLFDSPERPTLLSPTKARQEFRLPSEAAVSQLVQRKDLKTLTSILNDLTTSKTEKMFQDYKKLSERKHQTSETLINNLTKENQKLRLSIKSLQASKQNSKETDSLRRQIETLKRENTRLSSEIESLSAKRGSNQSEIDNAVAELDLMGTKLEITELLTGLTCQEYIEDAENMIFKMKQQGETCFLIYQLLISKTGAGEIVYIPIFKQEESQLGSERNEWMENVKKLEKVLPDYLLDNLTFPANTLYNFYNKLGRSLNKKVE</sequence>
<dbReference type="PANTHER" id="PTHR28006">
    <property type="entry name" value="MONOPOLIN COMPLEX SUBUNIT CSM1"/>
    <property type="match status" value="1"/>
</dbReference>
<gene>
    <name evidence="4" type="ORF">KL946_003197</name>
</gene>
<evidence type="ECO:0000256" key="1">
    <source>
        <dbReference type="SAM" id="Coils"/>
    </source>
</evidence>
<keyword evidence="5" id="KW-1185">Reference proteome</keyword>
<accession>A0ABQ7RF55</accession>
<dbReference type="InterPro" id="IPR038608">
    <property type="entry name" value="Csm1/Pcs1_C_sf"/>
</dbReference>
<dbReference type="InterPro" id="IPR020981">
    <property type="entry name" value="Csm1/Pcs1_C"/>
</dbReference>
<dbReference type="Proteomes" id="UP000697297">
    <property type="component" value="Unassembled WGS sequence"/>
</dbReference>
<comment type="caution">
    <text evidence="4">The sequence shown here is derived from an EMBL/GenBank/DDBJ whole genome shotgun (WGS) entry which is preliminary data.</text>
</comment>
<organism evidence="4 5">
    <name type="scientific">Ogataea haglerorum</name>
    <dbReference type="NCBI Taxonomy" id="1937702"/>
    <lineage>
        <taxon>Eukaryota</taxon>
        <taxon>Fungi</taxon>
        <taxon>Dikarya</taxon>
        <taxon>Ascomycota</taxon>
        <taxon>Saccharomycotina</taxon>
        <taxon>Pichiomycetes</taxon>
        <taxon>Pichiales</taxon>
        <taxon>Pichiaceae</taxon>
        <taxon>Ogataea</taxon>
    </lineage>
</organism>
<feature type="region of interest" description="Disordered" evidence="2">
    <location>
        <begin position="1"/>
        <end position="111"/>
    </location>
</feature>
<evidence type="ECO:0000313" key="4">
    <source>
        <dbReference type="EMBL" id="KAG7764517.1"/>
    </source>
</evidence>